<organism evidence="7 8">
    <name type="scientific">Brassicogethes aeneus</name>
    <name type="common">Rape pollen beetle</name>
    <name type="synonym">Meligethes aeneus</name>
    <dbReference type="NCBI Taxonomy" id="1431903"/>
    <lineage>
        <taxon>Eukaryota</taxon>
        <taxon>Metazoa</taxon>
        <taxon>Ecdysozoa</taxon>
        <taxon>Arthropoda</taxon>
        <taxon>Hexapoda</taxon>
        <taxon>Insecta</taxon>
        <taxon>Pterygota</taxon>
        <taxon>Neoptera</taxon>
        <taxon>Endopterygota</taxon>
        <taxon>Coleoptera</taxon>
        <taxon>Polyphaga</taxon>
        <taxon>Cucujiformia</taxon>
        <taxon>Nitidulidae</taxon>
        <taxon>Meligethinae</taxon>
        <taxon>Brassicogethes</taxon>
    </lineage>
</organism>
<proteinExistence type="inferred from homology"/>
<evidence type="ECO:0000259" key="6">
    <source>
        <dbReference type="PROSITE" id="PS01179"/>
    </source>
</evidence>
<dbReference type="PANTHER" id="PTHR11232">
    <property type="entry name" value="PHOSPHOTYROSINE INTERACTION DOMAIN-CONTAINING FAMILY MEMBER"/>
    <property type="match status" value="1"/>
</dbReference>
<comment type="subcellular location">
    <subcellularLocation>
        <location evidence="1">Cytoplasm</location>
    </subcellularLocation>
</comment>
<evidence type="ECO:0000256" key="4">
    <source>
        <dbReference type="ARBA" id="ARBA00060944"/>
    </source>
</evidence>
<dbReference type="FunFam" id="2.30.29.30:FF:000118">
    <property type="entry name" value="GULP PTB domain containing engulfment adaptor 1"/>
    <property type="match status" value="1"/>
</dbReference>
<sequence>MSTLKKWAQSTQIKLNGTKSNNNTSTNGERKWIHPPDALQKGHIAYLVKFLGNTVVDQPKGIEVVKEGIRKLRFSQQLRKSETGAKTRKVELTISIDGVAIQEPKSHTILHQFPLHRISYCADDKGEKKFFSFIAKQPNQVDNEAEDSHECFVFISDKLAEEITLTIGQAFELAYKRFLETSGKDLESQRRAMLTQQKIKRLEQENNIYKQRLLEISQFASIKYEMEQFLRMQGIKNVLEIPSSAQNGNSTSTASTISMNNGSHTNGNSVSELLDLNTNTTNGNVPPVPPRSFENAPMVGTKLEGLLLNELDQDNDFDPRSFENDHNAAHQFYPNTNGTASSPPMIAPPPKAAKRSNLSFNNNNNEFSSQLPSQDLFGSGPFAPAVQQNFTPSPNSTTSAKILDPFEMGDFGGTSSATPQDIENAIGLLDKRIMEMKNGFSRGISFGNDDFSLESLDPLKN</sequence>
<dbReference type="Gene3D" id="2.30.29.30">
    <property type="entry name" value="Pleckstrin-homology domain (PH domain)/Phosphotyrosine-binding domain (PTB)"/>
    <property type="match status" value="1"/>
</dbReference>
<dbReference type="GO" id="GO:0005737">
    <property type="term" value="C:cytoplasm"/>
    <property type="evidence" value="ECO:0007669"/>
    <property type="project" value="UniProtKB-SubCell"/>
</dbReference>
<dbReference type="Pfam" id="PF00640">
    <property type="entry name" value="PID"/>
    <property type="match status" value="1"/>
</dbReference>
<evidence type="ECO:0000256" key="5">
    <source>
        <dbReference type="SAM" id="MobiDB-lite"/>
    </source>
</evidence>
<name>A0A9P0B1A0_BRAAE</name>
<protein>
    <recommendedName>
        <fullName evidence="6">PID domain-containing protein</fullName>
    </recommendedName>
</protein>
<keyword evidence="2" id="KW-0963">Cytoplasm</keyword>
<dbReference type="CDD" id="cd01273">
    <property type="entry name" value="PTB_CED-6"/>
    <property type="match status" value="1"/>
</dbReference>
<dbReference type="OrthoDB" id="10057585at2759"/>
<feature type="domain" description="PID" evidence="6">
    <location>
        <begin position="44"/>
        <end position="192"/>
    </location>
</feature>
<evidence type="ECO:0000313" key="7">
    <source>
        <dbReference type="EMBL" id="CAH0551893.1"/>
    </source>
</evidence>
<feature type="compositionally biased region" description="Low complexity" evidence="5">
    <location>
        <begin position="356"/>
        <end position="369"/>
    </location>
</feature>
<reference evidence="7" key="1">
    <citation type="submission" date="2021-12" db="EMBL/GenBank/DDBJ databases">
        <authorList>
            <person name="King R."/>
        </authorList>
    </citation>
    <scope>NUCLEOTIDE SEQUENCE</scope>
</reference>
<dbReference type="InterPro" id="IPR051133">
    <property type="entry name" value="Adapter_Engulfment-Domain"/>
</dbReference>
<dbReference type="PANTHER" id="PTHR11232:SF77">
    <property type="entry name" value="GULP PTB DOMAIN CONTAINING ENGULFMENT ADAPTOR 1"/>
    <property type="match status" value="1"/>
</dbReference>
<evidence type="ECO:0000256" key="3">
    <source>
        <dbReference type="ARBA" id="ARBA00022907"/>
    </source>
</evidence>
<feature type="region of interest" description="Disordered" evidence="5">
    <location>
        <begin position="1"/>
        <end position="34"/>
    </location>
</feature>
<feature type="compositionally biased region" description="Basic and acidic residues" evidence="5">
    <location>
        <begin position="317"/>
        <end position="328"/>
    </location>
</feature>
<dbReference type="SUPFAM" id="SSF50729">
    <property type="entry name" value="PH domain-like"/>
    <property type="match status" value="1"/>
</dbReference>
<dbReference type="PROSITE" id="PS01179">
    <property type="entry name" value="PID"/>
    <property type="match status" value="1"/>
</dbReference>
<accession>A0A9P0B1A0</accession>
<gene>
    <name evidence="7" type="ORF">MELIAE_LOCUS4413</name>
</gene>
<evidence type="ECO:0000256" key="2">
    <source>
        <dbReference type="ARBA" id="ARBA00022490"/>
    </source>
</evidence>
<keyword evidence="3" id="KW-0581">Phagocytosis</keyword>
<evidence type="ECO:0000256" key="1">
    <source>
        <dbReference type="ARBA" id="ARBA00004496"/>
    </source>
</evidence>
<feature type="compositionally biased region" description="Low complexity" evidence="5">
    <location>
        <begin position="16"/>
        <end position="27"/>
    </location>
</feature>
<evidence type="ECO:0000313" key="8">
    <source>
        <dbReference type="Proteomes" id="UP001154078"/>
    </source>
</evidence>
<dbReference type="AlphaFoldDB" id="A0A9P0B1A0"/>
<dbReference type="SMART" id="SM00462">
    <property type="entry name" value="PTB"/>
    <property type="match status" value="1"/>
</dbReference>
<keyword evidence="8" id="KW-1185">Reference proteome</keyword>
<feature type="compositionally biased region" description="Polar residues" evidence="5">
    <location>
        <begin position="1"/>
        <end position="15"/>
    </location>
</feature>
<dbReference type="Proteomes" id="UP001154078">
    <property type="component" value="Chromosome 2"/>
</dbReference>
<feature type="region of interest" description="Disordered" evidence="5">
    <location>
        <begin position="316"/>
        <end position="400"/>
    </location>
</feature>
<dbReference type="InterPro" id="IPR006020">
    <property type="entry name" value="PTB/PI_dom"/>
</dbReference>
<feature type="compositionally biased region" description="Polar residues" evidence="5">
    <location>
        <begin position="386"/>
        <end position="400"/>
    </location>
</feature>
<dbReference type="InterPro" id="IPR011993">
    <property type="entry name" value="PH-like_dom_sf"/>
</dbReference>
<comment type="similarity">
    <text evidence="4">Belongs to the ced-6 family.</text>
</comment>
<dbReference type="EMBL" id="OV121133">
    <property type="protein sequence ID" value="CAH0551893.1"/>
    <property type="molecule type" value="Genomic_DNA"/>
</dbReference>
<dbReference type="GO" id="GO:0043277">
    <property type="term" value="P:apoptotic cell clearance"/>
    <property type="evidence" value="ECO:0007669"/>
    <property type="project" value="UniProtKB-ARBA"/>
</dbReference>